<dbReference type="AlphaFoldDB" id="A0AAD6UN37"/>
<proteinExistence type="predicted"/>
<keyword evidence="3" id="KW-1185">Reference proteome</keyword>
<organism evidence="2 3">
    <name type="scientific">Mycena pura</name>
    <dbReference type="NCBI Taxonomy" id="153505"/>
    <lineage>
        <taxon>Eukaryota</taxon>
        <taxon>Fungi</taxon>
        <taxon>Dikarya</taxon>
        <taxon>Basidiomycota</taxon>
        <taxon>Agaricomycotina</taxon>
        <taxon>Agaricomycetes</taxon>
        <taxon>Agaricomycetidae</taxon>
        <taxon>Agaricales</taxon>
        <taxon>Marasmiineae</taxon>
        <taxon>Mycenaceae</taxon>
        <taxon>Mycena</taxon>
    </lineage>
</organism>
<dbReference type="Proteomes" id="UP001219525">
    <property type="component" value="Unassembled WGS sequence"/>
</dbReference>
<comment type="caution">
    <text evidence="2">The sequence shown here is derived from an EMBL/GenBank/DDBJ whole genome shotgun (WGS) entry which is preliminary data.</text>
</comment>
<sequence>MCGTFTKGNTLANSASSVRKSGEHAADQSEYEGTRSETLGGDRNMLHSVAGGPVAGACSPTDHARSSRRPRIGRASGGGNVVGDSDFLSRGHLPPPGLALPLSQLRSLWIWREQWPGCPLSWVAIQKARLGSSVARLIDVTFTVKNAFVRGKRSRVFDCVSIMRPHEHMGGLQGEMKYVGGGQERRWKLKKRRGSLKDSDDSGDDPACGKRVVCLRSKPITRIYKGLRSENRPEGIPRFRVNDAHFVPKYSERSNTLSLRIEEAIVNMVLVAEIGEHSTFRGARSQRKKGESDWWHG</sequence>
<reference evidence="2" key="1">
    <citation type="submission" date="2023-03" db="EMBL/GenBank/DDBJ databases">
        <title>Massive genome expansion in bonnet fungi (Mycena s.s.) driven by repeated elements and novel gene families across ecological guilds.</title>
        <authorList>
            <consortium name="Lawrence Berkeley National Laboratory"/>
            <person name="Harder C.B."/>
            <person name="Miyauchi S."/>
            <person name="Viragh M."/>
            <person name="Kuo A."/>
            <person name="Thoen E."/>
            <person name="Andreopoulos B."/>
            <person name="Lu D."/>
            <person name="Skrede I."/>
            <person name="Drula E."/>
            <person name="Henrissat B."/>
            <person name="Morin E."/>
            <person name="Kohler A."/>
            <person name="Barry K."/>
            <person name="LaButti K."/>
            <person name="Morin E."/>
            <person name="Salamov A."/>
            <person name="Lipzen A."/>
            <person name="Mereny Z."/>
            <person name="Hegedus B."/>
            <person name="Baldrian P."/>
            <person name="Stursova M."/>
            <person name="Weitz H."/>
            <person name="Taylor A."/>
            <person name="Grigoriev I.V."/>
            <person name="Nagy L.G."/>
            <person name="Martin F."/>
            <person name="Kauserud H."/>
        </authorList>
    </citation>
    <scope>NUCLEOTIDE SEQUENCE</scope>
    <source>
        <strain evidence="2">9144</strain>
    </source>
</reference>
<evidence type="ECO:0000313" key="2">
    <source>
        <dbReference type="EMBL" id="KAJ7190849.1"/>
    </source>
</evidence>
<name>A0AAD6UN37_9AGAR</name>
<gene>
    <name evidence="2" type="ORF">GGX14DRAFT_407602</name>
</gene>
<evidence type="ECO:0000256" key="1">
    <source>
        <dbReference type="SAM" id="MobiDB-lite"/>
    </source>
</evidence>
<evidence type="ECO:0000313" key="3">
    <source>
        <dbReference type="Proteomes" id="UP001219525"/>
    </source>
</evidence>
<feature type="region of interest" description="Disordered" evidence="1">
    <location>
        <begin position="13"/>
        <end position="80"/>
    </location>
</feature>
<feature type="compositionally biased region" description="Basic and acidic residues" evidence="1">
    <location>
        <begin position="20"/>
        <end position="35"/>
    </location>
</feature>
<accession>A0AAD6UN37</accession>
<protein>
    <submittedName>
        <fullName evidence="2">Uncharacterized protein</fullName>
    </submittedName>
</protein>
<dbReference type="EMBL" id="JARJCW010000141">
    <property type="protein sequence ID" value="KAJ7190849.1"/>
    <property type="molecule type" value="Genomic_DNA"/>
</dbReference>